<proteinExistence type="predicted"/>
<evidence type="ECO:0000313" key="1">
    <source>
        <dbReference type="EMBL" id="MBX59230.1"/>
    </source>
</evidence>
<dbReference type="EMBL" id="GGEC01078746">
    <property type="protein sequence ID" value="MBX59230.1"/>
    <property type="molecule type" value="Transcribed_RNA"/>
</dbReference>
<accession>A0A2P2PWZ6</accession>
<dbReference type="AlphaFoldDB" id="A0A2P2PWZ6"/>
<protein>
    <submittedName>
        <fullName evidence="1">Uncharacterized protein</fullName>
    </submittedName>
</protein>
<name>A0A2P2PWZ6_RHIMU</name>
<reference evidence="1" key="1">
    <citation type="submission" date="2018-02" db="EMBL/GenBank/DDBJ databases">
        <title>Rhizophora mucronata_Transcriptome.</title>
        <authorList>
            <person name="Meera S.P."/>
            <person name="Sreeshan A."/>
            <person name="Augustine A."/>
        </authorList>
    </citation>
    <scope>NUCLEOTIDE SEQUENCE</scope>
    <source>
        <tissue evidence="1">Leaf</tissue>
    </source>
</reference>
<organism evidence="1">
    <name type="scientific">Rhizophora mucronata</name>
    <name type="common">Asiatic mangrove</name>
    <dbReference type="NCBI Taxonomy" id="61149"/>
    <lineage>
        <taxon>Eukaryota</taxon>
        <taxon>Viridiplantae</taxon>
        <taxon>Streptophyta</taxon>
        <taxon>Embryophyta</taxon>
        <taxon>Tracheophyta</taxon>
        <taxon>Spermatophyta</taxon>
        <taxon>Magnoliopsida</taxon>
        <taxon>eudicotyledons</taxon>
        <taxon>Gunneridae</taxon>
        <taxon>Pentapetalae</taxon>
        <taxon>rosids</taxon>
        <taxon>fabids</taxon>
        <taxon>Malpighiales</taxon>
        <taxon>Rhizophoraceae</taxon>
        <taxon>Rhizophora</taxon>
    </lineage>
</organism>
<sequence length="55" mass="6289">MHPKGSIRRFQLKHIPITSRTNTSKRTTTLITGHERPLHESCKCPHTLEGIESLI</sequence>